<dbReference type="EMBL" id="CP020477">
    <property type="protein sequence ID" value="ARM76938.1"/>
    <property type="molecule type" value="Genomic_DNA"/>
</dbReference>
<dbReference type="AlphaFoldDB" id="A0A1W6K329"/>
<proteinExistence type="predicted"/>
<organism evidence="1 2">
    <name type="scientific">Acidianus manzaensis</name>
    <dbReference type="NCBI Taxonomy" id="282676"/>
    <lineage>
        <taxon>Archaea</taxon>
        <taxon>Thermoproteota</taxon>
        <taxon>Thermoprotei</taxon>
        <taxon>Sulfolobales</taxon>
        <taxon>Sulfolobaceae</taxon>
        <taxon>Acidianus</taxon>
    </lineage>
</organism>
<evidence type="ECO:0000313" key="1">
    <source>
        <dbReference type="EMBL" id="ARM76938.1"/>
    </source>
</evidence>
<protein>
    <submittedName>
        <fullName evidence="1">Uncharacterized protein</fullName>
    </submittedName>
</protein>
<reference evidence="1 2" key="1">
    <citation type="submission" date="2017-03" db="EMBL/GenBank/DDBJ databases">
        <title>Sulfur activation and transportation mechanism of thermophilic Archaea Acidianus manzaensis YN-25.</title>
        <authorList>
            <person name="Ma Y."/>
            <person name="Yang Y."/>
            <person name="Xia J."/>
        </authorList>
    </citation>
    <scope>NUCLEOTIDE SEQUENCE [LARGE SCALE GENOMIC DNA]</scope>
    <source>
        <strain evidence="1 2">YN-25</strain>
    </source>
</reference>
<name>A0A1W6K329_9CREN</name>
<keyword evidence="2" id="KW-1185">Reference proteome</keyword>
<gene>
    <name evidence="1" type="ORF">B6F84_13540</name>
</gene>
<dbReference type="Proteomes" id="UP000193404">
    <property type="component" value="Chromosome"/>
</dbReference>
<evidence type="ECO:0000313" key="2">
    <source>
        <dbReference type="Proteomes" id="UP000193404"/>
    </source>
</evidence>
<dbReference type="KEGG" id="aman:B6F84_13540"/>
<accession>A0A1W6K329</accession>
<sequence>MIFRNGNEAYCSYDCIVAIIELLQINNYDLSNFYETLNLLSKKQLLSELNDENESFIEYLFYYLVGLKKVKYGLILSIM</sequence>